<sequence length="262" mass="29642">MLVVSGCSIVPFTQETKKEQVAMPEVIVEGVNENAQPVEGKGAVAVTKTKTYTSKEYILSFTYPEAYILEKQSADFKDALVLRRVEDGVDVASIGITSLEDDQWMTDPYDTFSPDDGYRLFVKDEFVVGNIISTYLMSNGQGHLFTVRCVKEECGWVLDSIIFDKSLTNLDTQYFIGDWKVEGVDFEKISLYEDGSYTTFLHDKPLDNGKWNFLETNKMNTLTFTSNSGEELNRSYTVNQGETGGYIMLENGLNVYTWRVIE</sequence>
<gene>
    <name evidence="1" type="ORF">COX81_02565</name>
</gene>
<evidence type="ECO:0000313" key="2">
    <source>
        <dbReference type="Proteomes" id="UP000228568"/>
    </source>
</evidence>
<accession>A0A2M7V7U5</accession>
<protein>
    <recommendedName>
        <fullName evidence="3">Lipoprotein</fullName>
    </recommendedName>
</protein>
<name>A0A2M7V7U5_9BACT</name>
<comment type="caution">
    <text evidence="1">The sequence shown here is derived from an EMBL/GenBank/DDBJ whole genome shotgun (WGS) entry which is preliminary data.</text>
</comment>
<dbReference type="Proteomes" id="UP000228568">
    <property type="component" value="Unassembled WGS sequence"/>
</dbReference>
<reference evidence="2" key="1">
    <citation type="submission" date="2017-09" db="EMBL/GenBank/DDBJ databases">
        <title>Depth-based differentiation of microbial function through sediment-hosted aquifers and enrichment of novel symbionts in the deep terrestrial subsurface.</title>
        <authorList>
            <person name="Probst A.J."/>
            <person name="Ladd B."/>
            <person name="Jarett J.K."/>
            <person name="Geller-Mcgrath D.E."/>
            <person name="Sieber C.M.K."/>
            <person name="Emerson J.B."/>
            <person name="Anantharaman K."/>
            <person name="Thomas B.C."/>
            <person name="Malmstrom R."/>
            <person name="Stieglmeier M."/>
            <person name="Klingl A."/>
            <person name="Woyke T."/>
            <person name="Ryan C.M."/>
            <person name="Banfield J.F."/>
        </authorList>
    </citation>
    <scope>NUCLEOTIDE SEQUENCE [LARGE SCALE GENOMIC DNA]</scope>
</reference>
<evidence type="ECO:0000313" key="1">
    <source>
        <dbReference type="EMBL" id="PIZ94818.1"/>
    </source>
</evidence>
<dbReference type="EMBL" id="PFPK01000029">
    <property type="protein sequence ID" value="PIZ94818.1"/>
    <property type="molecule type" value="Genomic_DNA"/>
</dbReference>
<organism evidence="1 2">
    <name type="scientific">Candidatus Magasanikbacteria bacterium CG_4_10_14_0_2_um_filter_37_12</name>
    <dbReference type="NCBI Taxonomy" id="1974637"/>
    <lineage>
        <taxon>Bacteria</taxon>
        <taxon>Candidatus Magasanikiibacteriota</taxon>
    </lineage>
</organism>
<evidence type="ECO:0008006" key="3">
    <source>
        <dbReference type="Google" id="ProtNLM"/>
    </source>
</evidence>
<dbReference type="AlphaFoldDB" id="A0A2M7V7U5"/>
<proteinExistence type="predicted"/>